<proteinExistence type="predicted"/>
<feature type="domain" description="DALR anticodon binding" evidence="4">
    <location>
        <begin position="128"/>
        <end position="234"/>
    </location>
</feature>
<evidence type="ECO:0000256" key="1">
    <source>
        <dbReference type="ARBA" id="ARBA00022598"/>
    </source>
</evidence>
<dbReference type="InterPro" id="IPR009080">
    <property type="entry name" value="tRNAsynth_Ia_anticodon-bd"/>
</dbReference>
<sequence length="241" mass="26235">MTPVRLAEILGELLGMPPREPPAPYGSWEREAVYASPIALRGARGTAPATRQAREVAEDLAVRLRAHDGVAGVRVRPDGLLLIAVTCPGEVVREIVQANGMPRWAAVTEPGRAAPDFPRTWDNPGFVVRYAHVRAVAVRRWARDLGVPETGLRPEALDDPYDRAVLRLLAELPSRAASRAPSWETYAEHLALAFHDAHEHAPAVPRADQPVTAVHTARLWLAMAVRTVLSGVLSTPLPARL</sequence>
<dbReference type="AlphaFoldDB" id="A0A8J3RAV1"/>
<keyword evidence="1" id="KW-0436">Ligase</keyword>
<keyword evidence="2" id="KW-0547">Nucleotide-binding</keyword>
<evidence type="ECO:0000313" key="6">
    <source>
        <dbReference type="Proteomes" id="UP000610966"/>
    </source>
</evidence>
<dbReference type="GO" id="GO:0005524">
    <property type="term" value="F:ATP binding"/>
    <property type="evidence" value="ECO:0007669"/>
    <property type="project" value="UniProtKB-KW"/>
</dbReference>
<keyword evidence="6" id="KW-1185">Reference proteome</keyword>
<protein>
    <recommendedName>
        <fullName evidence="4">DALR anticodon binding domain-containing protein</fullName>
    </recommendedName>
</protein>
<dbReference type="InterPro" id="IPR008909">
    <property type="entry name" value="DALR_anticod-bd"/>
</dbReference>
<dbReference type="SUPFAM" id="SSF47323">
    <property type="entry name" value="Anticodon-binding domain of a subclass of class I aminoacyl-tRNA synthetases"/>
    <property type="match status" value="1"/>
</dbReference>
<evidence type="ECO:0000256" key="2">
    <source>
        <dbReference type="ARBA" id="ARBA00022741"/>
    </source>
</evidence>
<dbReference type="GO" id="GO:0004814">
    <property type="term" value="F:arginine-tRNA ligase activity"/>
    <property type="evidence" value="ECO:0007669"/>
    <property type="project" value="InterPro"/>
</dbReference>
<dbReference type="RefSeq" id="WP_204016230.1">
    <property type="nucleotide sequence ID" value="NZ_BOOG01000023.1"/>
</dbReference>
<gene>
    <name evidence="5" type="ORF">Mth01_27620</name>
</gene>
<dbReference type="Proteomes" id="UP000610966">
    <property type="component" value="Unassembled WGS sequence"/>
</dbReference>
<evidence type="ECO:0000256" key="3">
    <source>
        <dbReference type="ARBA" id="ARBA00022840"/>
    </source>
</evidence>
<reference evidence="5" key="1">
    <citation type="submission" date="2021-01" db="EMBL/GenBank/DDBJ databases">
        <title>Whole genome shotgun sequence of Sphaerimonospora thailandensis NBRC 107569.</title>
        <authorList>
            <person name="Komaki H."/>
            <person name="Tamura T."/>
        </authorList>
    </citation>
    <scope>NUCLEOTIDE SEQUENCE</scope>
    <source>
        <strain evidence="5">NBRC 107569</strain>
    </source>
</reference>
<evidence type="ECO:0000313" key="5">
    <source>
        <dbReference type="EMBL" id="GIH70509.1"/>
    </source>
</evidence>
<dbReference type="SMART" id="SM00836">
    <property type="entry name" value="DALR_1"/>
    <property type="match status" value="1"/>
</dbReference>
<comment type="caution">
    <text evidence="5">The sequence shown here is derived from an EMBL/GenBank/DDBJ whole genome shotgun (WGS) entry which is preliminary data.</text>
</comment>
<evidence type="ECO:0000259" key="4">
    <source>
        <dbReference type="SMART" id="SM00836"/>
    </source>
</evidence>
<dbReference type="Gene3D" id="1.10.730.10">
    <property type="entry name" value="Isoleucyl-tRNA Synthetase, Domain 1"/>
    <property type="match status" value="1"/>
</dbReference>
<dbReference type="EMBL" id="BOOG01000023">
    <property type="protein sequence ID" value="GIH70509.1"/>
    <property type="molecule type" value="Genomic_DNA"/>
</dbReference>
<dbReference type="GO" id="GO:0006420">
    <property type="term" value="P:arginyl-tRNA aminoacylation"/>
    <property type="evidence" value="ECO:0007669"/>
    <property type="project" value="InterPro"/>
</dbReference>
<accession>A0A8J3RAV1</accession>
<organism evidence="5 6">
    <name type="scientific">Sphaerimonospora thailandensis</name>
    <dbReference type="NCBI Taxonomy" id="795644"/>
    <lineage>
        <taxon>Bacteria</taxon>
        <taxon>Bacillati</taxon>
        <taxon>Actinomycetota</taxon>
        <taxon>Actinomycetes</taxon>
        <taxon>Streptosporangiales</taxon>
        <taxon>Streptosporangiaceae</taxon>
        <taxon>Sphaerimonospora</taxon>
    </lineage>
</organism>
<keyword evidence="3" id="KW-0067">ATP-binding</keyword>
<name>A0A8J3RAV1_9ACTN</name>